<evidence type="ECO:0000313" key="2">
    <source>
        <dbReference type="Proteomes" id="UP000727490"/>
    </source>
</evidence>
<proteinExistence type="predicted"/>
<sequence length="181" mass="20369">MFKEANPFAAKKTPVQKTVTIPTSISAAKKNLEEKQKAPTTSEEVKKEAVTVVEKLGNDEFDKGDVDNALSEIIENLKSRGKSIELTALKQPFELTENSITFKLIGEIQEDAFQKIKPELLKTFRQKLNNASLTLAAEITEESEDPSLRKLYTNSDKFAYLLEKSPALKELQKRFGLETDF</sequence>
<gene>
    <name evidence="1" type="ORF">EGN73_20610</name>
</gene>
<evidence type="ECO:0000313" key="1">
    <source>
        <dbReference type="EMBL" id="MBW3470193.1"/>
    </source>
</evidence>
<comment type="caution">
    <text evidence="1">The sequence shown here is derived from an EMBL/GenBank/DDBJ whole genome shotgun (WGS) entry which is preliminary data.</text>
</comment>
<keyword evidence="2" id="KW-1185">Reference proteome</keyword>
<accession>A0A951J677</accession>
<dbReference type="EMBL" id="RPHB01000012">
    <property type="protein sequence ID" value="MBW3470193.1"/>
    <property type="molecule type" value="Genomic_DNA"/>
</dbReference>
<dbReference type="RefSeq" id="WP_219293859.1">
    <property type="nucleotide sequence ID" value="NZ_RPHB01000012.1"/>
</dbReference>
<dbReference type="AlphaFoldDB" id="A0A951J677"/>
<reference evidence="1 2" key="1">
    <citation type="journal article" date="2020" name="Syst. Appl. Microbiol.">
        <title>Arthrospiribacter ruber gen. nov., sp. nov., a novel bacterium isolated from Arthrospira cultures.</title>
        <authorList>
            <person name="Waleron M."/>
            <person name="Misztak A."/>
            <person name="Waleron M.M."/>
            <person name="Furmaniak M."/>
            <person name="Mrozik A."/>
            <person name="Waleron K."/>
        </authorList>
    </citation>
    <scope>NUCLEOTIDE SEQUENCE [LARGE SCALE GENOMIC DNA]</scope>
    <source>
        <strain evidence="1 2">DPMB0001</strain>
    </source>
</reference>
<name>A0A951J677_9BACT</name>
<dbReference type="Proteomes" id="UP000727490">
    <property type="component" value="Unassembled WGS sequence"/>
</dbReference>
<protein>
    <submittedName>
        <fullName evidence="1">DNA polymerase III subunit gamma/tau</fullName>
    </submittedName>
</protein>
<organism evidence="1 2">
    <name type="scientific">Arthrospiribacter ruber</name>
    <dbReference type="NCBI Taxonomy" id="2487934"/>
    <lineage>
        <taxon>Bacteria</taxon>
        <taxon>Pseudomonadati</taxon>
        <taxon>Bacteroidota</taxon>
        <taxon>Cytophagia</taxon>
        <taxon>Cytophagales</taxon>
        <taxon>Cyclobacteriaceae</taxon>
        <taxon>Arthrospiribacter</taxon>
    </lineage>
</organism>